<comment type="caution">
    <text evidence="3">The sequence shown here is derived from an EMBL/GenBank/DDBJ whole genome shotgun (WGS) entry which is preliminary data.</text>
</comment>
<dbReference type="Pfam" id="PF00561">
    <property type="entry name" value="Abhydrolase_1"/>
    <property type="match status" value="1"/>
</dbReference>
<dbReference type="InterPro" id="IPR050266">
    <property type="entry name" value="AB_hydrolase_sf"/>
</dbReference>
<reference evidence="3 4" key="1">
    <citation type="submission" date="2023-06" db="EMBL/GenBank/DDBJ databases">
        <title>Microbacterium sp. nov., isolated from a waste landfill.</title>
        <authorList>
            <person name="Wen W."/>
        </authorList>
    </citation>
    <scope>NUCLEOTIDE SEQUENCE [LARGE SCALE GENOMIC DNA]</scope>
    <source>
        <strain evidence="3 4">ASV49</strain>
    </source>
</reference>
<dbReference type="Gene3D" id="3.40.50.1820">
    <property type="entry name" value="alpha/beta hydrolase"/>
    <property type="match status" value="1"/>
</dbReference>
<keyword evidence="4" id="KW-1185">Reference proteome</keyword>
<evidence type="ECO:0000313" key="4">
    <source>
        <dbReference type="Proteomes" id="UP001235064"/>
    </source>
</evidence>
<evidence type="ECO:0000259" key="2">
    <source>
        <dbReference type="Pfam" id="PF00561"/>
    </source>
</evidence>
<dbReference type="EMBL" id="JASXSZ010000001">
    <property type="protein sequence ID" value="MDL9978146.1"/>
    <property type="molecule type" value="Genomic_DNA"/>
</dbReference>
<sequence length="253" mass="27868">MTETAPTAVQVGDLHVEVRGDGPPVLLIHGNSGDLHYFDHNVPALERHFRVAAMDCRGQGRSARGDGPLTIRRMADDAADVIRTLQIDDEPFDVVGFSDGANVAMTLAVHHPELVRRLVLNSGNITRQGMHMSLRVQLRFADELLQRKRQHGVLPVVRHEHELMRLMLDQPGITTEQLAGITAPTLVMAGSKDLIRREHTRLIAKLIPGAQLRIIVDGTHFVMRDMPGVANAVVDDFLRAGAAPVDGVRILDR</sequence>
<dbReference type="Proteomes" id="UP001235064">
    <property type="component" value="Unassembled WGS sequence"/>
</dbReference>
<evidence type="ECO:0000256" key="1">
    <source>
        <dbReference type="ARBA" id="ARBA00022801"/>
    </source>
</evidence>
<dbReference type="GO" id="GO:0016787">
    <property type="term" value="F:hydrolase activity"/>
    <property type="evidence" value="ECO:0007669"/>
    <property type="project" value="UniProtKB-KW"/>
</dbReference>
<name>A0ABT7MUK9_9MICO</name>
<feature type="domain" description="AB hydrolase-1" evidence="2">
    <location>
        <begin position="23"/>
        <end position="148"/>
    </location>
</feature>
<dbReference type="PANTHER" id="PTHR43798">
    <property type="entry name" value="MONOACYLGLYCEROL LIPASE"/>
    <property type="match status" value="1"/>
</dbReference>
<dbReference type="RefSeq" id="WP_286286295.1">
    <property type="nucleotide sequence ID" value="NZ_JASXSZ010000001.1"/>
</dbReference>
<keyword evidence="1 3" id="KW-0378">Hydrolase</keyword>
<evidence type="ECO:0000313" key="3">
    <source>
        <dbReference type="EMBL" id="MDL9978146.1"/>
    </source>
</evidence>
<dbReference type="InterPro" id="IPR029058">
    <property type="entry name" value="AB_hydrolase_fold"/>
</dbReference>
<dbReference type="InterPro" id="IPR000073">
    <property type="entry name" value="AB_hydrolase_1"/>
</dbReference>
<accession>A0ABT7MUK9</accession>
<organism evidence="3 4">
    <name type="scientific">Microbacterium candidum</name>
    <dbReference type="NCBI Taxonomy" id="3041922"/>
    <lineage>
        <taxon>Bacteria</taxon>
        <taxon>Bacillati</taxon>
        <taxon>Actinomycetota</taxon>
        <taxon>Actinomycetes</taxon>
        <taxon>Micrococcales</taxon>
        <taxon>Microbacteriaceae</taxon>
        <taxon>Microbacterium</taxon>
    </lineage>
</organism>
<dbReference type="PANTHER" id="PTHR43798:SF31">
    <property type="entry name" value="AB HYDROLASE SUPERFAMILY PROTEIN YCLE"/>
    <property type="match status" value="1"/>
</dbReference>
<protein>
    <submittedName>
        <fullName evidence="3">Alpha/beta hydrolase</fullName>
    </submittedName>
</protein>
<proteinExistence type="predicted"/>
<dbReference type="SUPFAM" id="SSF53474">
    <property type="entry name" value="alpha/beta-Hydrolases"/>
    <property type="match status" value="1"/>
</dbReference>
<dbReference type="PRINTS" id="PR00111">
    <property type="entry name" value="ABHYDROLASE"/>
</dbReference>
<gene>
    <name evidence="3" type="ORF">QSV35_02265</name>
</gene>